<dbReference type="EMBL" id="BRPL01000002">
    <property type="protein sequence ID" value="GLB46493.1"/>
    <property type="molecule type" value="Genomic_DNA"/>
</dbReference>
<protein>
    <submittedName>
        <fullName evidence="1">Uncharacterized protein</fullName>
    </submittedName>
</protein>
<name>A0A9W6ESM4_9LACO</name>
<sequence length="80" mass="9406">MDKAEAEKLDKKFEHSQLIDEKMSDVFDWSKDDNPVRDAIWNHYMEADNHDTMKTADEVEPYLDMSDDDLKAKVTSLLKK</sequence>
<dbReference type="Proteomes" id="UP001144204">
    <property type="component" value="Unassembled WGS sequence"/>
</dbReference>
<dbReference type="InterPro" id="IPR056216">
    <property type="entry name" value="P8-like"/>
</dbReference>
<dbReference type="AlphaFoldDB" id="A0A9W6ESM4"/>
<reference evidence="1" key="2">
    <citation type="journal article" date="2023" name="PLoS ONE">
        <title>Philodulcilactobacillus myokoensis gen. nov., sp. nov., a fructophilic, acidophilic, and agar-phobic lactic acid bacterium isolated from fermented vegetable extracts.</title>
        <authorList>
            <person name="Kouya T."/>
            <person name="Ishiyama Y."/>
            <person name="Ohashi S."/>
            <person name="Kumakubo R."/>
            <person name="Yamazaki T."/>
            <person name="Otaki T."/>
        </authorList>
    </citation>
    <scope>NUCLEOTIDE SEQUENCE</scope>
    <source>
        <strain evidence="1">WR16-4</strain>
    </source>
</reference>
<comment type="caution">
    <text evidence="1">The sequence shown here is derived from an EMBL/GenBank/DDBJ whole genome shotgun (WGS) entry which is preliminary data.</text>
</comment>
<organism evidence="1 2">
    <name type="scientific">Philodulcilactobacillus myokoensis</name>
    <dbReference type="NCBI Taxonomy" id="2929573"/>
    <lineage>
        <taxon>Bacteria</taxon>
        <taxon>Bacillati</taxon>
        <taxon>Bacillota</taxon>
        <taxon>Bacilli</taxon>
        <taxon>Lactobacillales</taxon>
        <taxon>Lactobacillaceae</taxon>
        <taxon>Philodulcilactobacillus</taxon>
    </lineage>
</organism>
<keyword evidence="2" id="KW-1185">Reference proteome</keyword>
<accession>A0A9W6ESM4</accession>
<evidence type="ECO:0000313" key="2">
    <source>
        <dbReference type="Proteomes" id="UP001144204"/>
    </source>
</evidence>
<proteinExistence type="predicted"/>
<dbReference type="RefSeq" id="WP_286135961.1">
    <property type="nucleotide sequence ID" value="NZ_BRPL01000002.1"/>
</dbReference>
<gene>
    <name evidence="1" type="ORF">WR164_04720</name>
</gene>
<evidence type="ECO:0000313" key="1">
    <source>
        <dbReference type="EMBL" id="GLB46493.1"/>
    </source>
</evidence>
<dbReference type="Pfam" id="PF24305">
    <property type="entry name" value="P8"/>
    <property type="match status" value="1"/>
</dbReference>
<reference evidence="1" key="1">
    <citation type="submission" date="2022-07" db="EMBL/GenBank/DDBJ databases">
        <authorList>
            <person name="Kouya T."/>
            <person name="Ishiyama Y."/>
        </authorList>
    </citation>
    <scope>NUCLEOTIDE SEQUENCE</scope>
    <source>
        <strain evidence="1">WR16-4</strain>
    </source>
</reference>